<evidence type="ECO:0000256" key="1">
    <source>
        <dbReference type="SAM" id="MobiDB-lite"/>
    </source>
</evidence>
<sequence>MSSRQLVPQLHARAVENLRIKLKILPPRIFTRGKPTIIDIYHAINTDPGDKQSKLHVDGIPNEIQLEYFFANYNELATYQFIALQAPAPLNVAAAPWFYQTDQGHSFSKSHRCVKYNILLMLMISASSDSDAYKSTEDFRGALIRAWWEAMSKPDDFTHRNAFIQGWHTSDIDLIWFRNTQLFLMASALKQASSSLPQLPCSLDEFLMKARENPNFLRTHGTTWALRMLSDTVPPSVKGNEQAKKTPGGGVAQSTDVDMAENSPPDFLTDAHFDTPLLRSLLTYVPPLLVDVKQPSPRLETQNAWMNTYDAVGLFQRKMSAPQSLADLFANIQL</sequence>
<protein>
    <submittedName>
        <fullName evidence="2">Uncharacterized protein</fullName>
    </submittedName>
</protein>
<keyword evidence="3" id="KW-1185">Reference proteome</keyword>
<dbReference type="AlphaFoldDB" id="A0A6A5U102"/>
<name>A0A6A5U102_9PLEO</name>
<organism evidence="2 3">
    <name type="scientific">Byssothecium circinans</name>
    <dbReference type="NCBI Taxonomy" id="147558"/>
    <lineage>
        <taxon>Eukaryota</taxon>
        <taxon>Fungi</taxon>
        <taxon>Dikarya</taxon>
        <taxon>Ascomycota</taxon>
        <taxon>Pezizomycotina</taxon>
        <taxon>Dothideomycetes</taxon>
        <taxon>Pleosporomycetidae</taxon>
        <taxon>Pleosporales</taxon>
        <taxon>Massarineae</taxon>
        <taxon>Massarinaceae</taxon>
        <taxon>Byssothecium</taxon>
    </lineage>
</organism>
<evidence type="ECO:0000313" key="2">
    <source>
        <dbReference type="EMBL" id="KAF1957629.1"/>
    </source>
</evidence>
<dbReference type="OrthoDB" id="3801165at2759"/>
<reference evidence="2" key="1">
    <citation type="journal article" date="2020" name="Stud. Mycol.">
        <title>101 Dothideomycetes genomes: a test case for predicting lifestyles and emergence of pathogens.</title>
        <authorList>
            <person name="Haridas S."/>
            <person name="Albert R."/>
            <person name="Binder M."/>
            <person name="Bloem J."/>
            <person name="Labutti K."/>
            <person name="Salamov A."/>
            <person name="Andreopoulos B."/>
            <person name="Baker S."/>
            <person name="Barry K."/>
            <person name="Bills G."/>
            <person name="Bluhm B."/>
            <person name="Cannon C."/>
            <person name="Castanera R."/>
            <person name="Culley D."/>
            <person name="Daum C."/>
            <person name="Ezra D."/>
            <person name="Gonzalez J."/>
            <person name="Henrissat B."/>
            <person name="Kuo A."/>
            <person name="Liang C."/>
            <person name="Lipzen A."/>
            <person name="Lutzoni F."/>
            <person name="Magnuson J."/>
            <person name="Mondo S."/>
            <person name="Nolan M."/>
            <person name="Ohm R."/>
            <person name="Pangilinan J."/>
            <person name="Park H.-J."/>
            <person name="Ramirez L."/>
            <person name="Alfaro M."/>
            <person name="Sun H."/>
            <person name="Tritt A."/>
            <person name="Yoshinaga Y."/>
            <person name="Zwiers L.-H."/>
            <person name="Turgeon B."/>
            <person name="Goodwin S."/>
            <person name="Spatafora J."/>
            <person name="Crous P."/>
            <person name="Grigoriev I."/>
        </authorList>
    </citation>
    <scope>NUCLEOTIDE SEQUENCE</scope>
    <source>
        <strain evidence="2">CBS 675.92</strain>
    </source>
</reference>
<dbReference type="EMBL" id="ML976989">
    <property type="protein sequence ID" value="KAF1957629.1"/>
    <property type="molecule type" value="Genomic_DNA"/>
</dbReference>
<feature type="region of interest" description="Disordered" evidence="1">
    <location>
        <begin position="235"/>
        <end position="255"/>
    </location>
</feature>
<proteinExistence type="predicted"/>
<gene>
    <name evidence="2" type="ORF">CC80DRAFT_561036</name>
</gene>
<dbReference type="Proteomes" id="UP000800035">
    <property type="component" value="Unassembled WGS sequence"/>
</dbReference>
<evidence type="ECO:0000313" key="3">
    <source>
        <dbReference type="Proteomes" id="UP000800035"/>
    </source>
</evidence>
<accession>A0A6A5U102</accession>